<keyword evidence="3" id="KW-1185">Reference proteome</keyword>
<proteinExistence type="predicted"/>
<dbReference type="EMBL" id="RPOH01000070">
    <property type="protein sequence ID" value="RPH23339.1"/>
    <property type="molecule type" value="Genomic_DNA"/>
</dbReference>
<organism evidence="2 3">
    <name type="scientific">Buttiauxella warmboldiae</name>
    <dbReference type="NCBI Taxonomy" id="82993"/>
    <lineage>
        <taxon>Bacteria</taxon>
        <taxon>Pseudomonadati</taxon>
        <taxon>Pseudomonadota</taxon>
        <taxon>Gammaproteobacteria</taxon>
        <taxon>Enterobacterales</taxon>
        <taxon>Enterobacteriaceae</taxon>
        <taxon>Buttiauxella</taxon>
    </lineage>
</organism>
<evidence type="ECO:0000313" key="2">
    <source>
        <dbReference type="EMBL" id="RPH23339.1"/>
    </source>
</evidence>
<accession>A0A3N5DPP1</accession>
<feature type="transmembrane region" description="Helical" evidence="1">
    <location>
        <begin position="56"/>
        <end position="79"/>
    </location>
</feature>
<sequence length="130" mass="14629">MKDYKKIILVLLLVLGGVHFMVRFSDMDIGIKIIYLIGAIMTLVIAITWAHGGFQWSMAAALLVLVAIDFFIGALMFLAAEVPLHALKDNYHLIAQTILSEAVRVWIFNWLFSEVREQLDKRIVIASVIG</sequence>
<feature type="transmembrane region" description="Helical" evidence="1">
    <location>
        <begin position="30"/>
        <end position="49"/>
    </location>
</feature>
<dbReference type="RefSeq" id="WP_124025074.1">
    <property type="nucleotide sequence ID" value="NZ_RPOH01000070.1"/>
</dbReference>
<dbReference type="AlphaFoldDB" id="A0A3N5DPP1"/>
<reference evidence="2 3" key="1">
    <citation type="submission" date="2018-11" db="EMBL/GenBank/DDBJ databases">
        <title>Draft genome sequence of Buttiauxella warmboldiae CCUG 35512.</title>
        <authorList>
            <person name="Salva-Serra F."/>
            <person name="Marathe N."/>
            <person name="Moore E."/>
            <person name="Svensson L."/>
            <person name="Engstrom-Jakobsson H."/>
        </authorList>
    </citation>
    <scope>NUCLEOTIDE SEQUENCE [LARGE SCALE GENOMIC DNA]</scope>
    <source>
        <strain evidence="2 3">CCUG 35512</strain>
    </source>
</reference>
<dbReference type="Proteomes" id="UP000268615">
    <property type="component" value="Unassembled WGS sequence"/>
</dbReference>
<feature type="transmembrane region" description="Helical" evidence="1">
    <location>
        <begin position="91"/>
        <end position="112"/>
    </location>
</feature>
<protein>
    <submittedName>
        <fullName evidence="2">Uncharacterized protein</fullName>
    </submittedName>
</protein>
<keyword evidence="1" id="KW-1133">Transmembrane helix</keyword>
<name>A0A3N5DPP1_9ENTR</name>
<evidence type="ECO:0000313" key="3">
    <source>
        <dbReference type="Proteomes" id="UP000268615"/>
    </source>
</evidence>
<comment type="caution">
    <text evidence="2">The sequence shown here is derived from an EMBL/GenBank/DDBJ whole genome shotgun (WGS) entry which is preliminary data.</text>
</comment>
<keyword evidence="1" id="KW-0812">Transmembrane</keyword>
<keyword evidence="1" id="KW-0472">Membrane</keyword>
<evidence type="ECO:0000256" key="1">
    <source>
        <dbReference type="SAM" id="Phobius"/>
    </source>
</evidence>
<gene>
    <name evidence="2" type="ORF">EHN07_16140</name>
</gene>